<evidence type="ECO:0000313" key="1">
    <source>
        <dbReference type="EMBL" id="GFS88308.1"/>
    </source>
</evidence>
<accession>A0A8X6N1A9</accession>
<keyword evidence="2" id="KW-1185">Reference proteome</keyword>
<evidence type="ECO:0000313" key="2">
    <source>
        <dbReference type="Proteomes" id="UP000887013"/>
    </source>
</evidence>
<gene>
    <name evidence="1" type="ORF">NPIL_702951</name>
</gene>
<sequence length="106" mass="12073">MQSLLLRSKKRGVYHFLHLVNNLLRSSCASVAWGKKRIQKFNVSKKCLSCEIVSGLGKFEMAPSSSRSGLTPSEVMRQPRNFTHVLPKTHLSGFYLKPQTLKREKI</sequence>
<dbReference type="EMBL" id="BMAW01004354">
    <property type="protein sequence ID" value="GFS88308.1"/>
    <property type="molecule type" value="Genomic_DNA"/>
</dbReference>
<name>A0A8X6N1A9_NEPPI</name>
<dbReference type="Proteomes" id="UP000887013">
    <property type="component" value="Unassembled WGS sequence"/>
</dbReference>
<comment type="caution">
    <text evidence="1">The sequence shown here is derived from an EMBL/GenBank/DDBJ whole genome shotgun (WGS) entry which is preliminary data.</text>
</comment>
<protein>
    <submittedName>
        <fullName evidence="1">Uncharacterized protein</fullName>
    </submittedName>
</protein>
<proteinExistence type="predicted"/>
<dbReference type="AlphaFoldDB" id="A0A8X6N1A9"/>
<organism evidence="1 2">
    <name type="scientific">Nephila pilipes</name>
    <name type="common">Giant wood spider</name>
    <name type="synonym">Nephila maculata</name>
    <dbReference type="NCBI Taxonomy" id="299642"/>
    <lineage>
        <taxon>Eukaryota</taxon>
        <taxon>Metazoa</taxon>
        <taxon>Ecdysozoa</taxon>
        <taxon>Arthropoda</taxon>
        <taxon>Chelicerata</taxon>
        <taxon>Arachnida</taxon>
        <taxon>Araneae</taxon>
        <taxon>Araneomorphae</taxon>
        <taxon>Entelegynae</taxon>
        <taxon>Araneoidea</taxon>
        <taxon>Nephilidae</taxon>
        <taxon>Nephila</taxon>
    </lineage>
</organism>
<reference evidence="1" key="1">
    <citation type="submission" date="2020-08" db="EMBL/GenBank/DDBJ databases">
        <title>Multicomponent nature underlies the extraordinary mechanical properties of spider dragline silk.</title>
        <authorList>
            <person name="Kono N."/>
            <person name="Nakamura H."/>
            <person name="Mori M."/>
            <person name="Yoshida Y."/>
            <person name="Ohtoshi R."/>
            <person name="Malay A.D."/>
            <person name="Moran D.A.P."/>
            <person name="Tomita M."/>
            <person name="Numata K."/>
            <person name="Arakawa K."/>
        </authorList>
    </citation>
    <scope>NUCLEOTIDE SEQUENCE</scope>
</reference>